<evidence type="ECO:0000256" key="6">
    <source>
        <dbReference type="ARBA" id="ARBA00023239"/>
    </source>
</evidence>
<dbReference type="PANTHER" id="PTHR43351">
    <property type="entry name" value="L(+)-TARTRATE DEHYDRATASE SUBUNIT BETA"/>
    <property type="match status" value="1"/>
</dbReference>
<evidence type="ECO:0000256" key="3">
    <source>
        <dbReference type="ARBA" id="ARBA00022723"/>
    </source>
</evidence>
<evidence type="ECO:0000313" key="9">
    <source>
        <dbReference type="Proteomes" id="UP000477311"/>
    </source>
</evidence>
<dbReference type="PANTHER" id="PTHR43351:SF2">
    <property type="entry name" value="L(+)-TARTRATE DEHYDRATASE SUBUNIT BETA-RELATED"/>
    <property type="match status" value="1"/>
</dbReference>
<keyword evidence="9" id="KW-1185">Reference proteome</keyword>
<evidence type="ECO:0000256" key="1">
    <source>
        <dbReference type="ARBA" id="ARBA00008876"/>
    </source>
</evidence>
<accession>A0A6M1RRJ8</accession>
<feature type="domain" description="Fe-S hydro-lyase tartrate dehydratase alpha-type catalytic" evidence="7">
    <location>
        <begin position="8"/>
        <end position="280"/>
    </location>
</feature>
<dbReference type="AlphaFoldDB" id="A0A6M1RRJ8"/>
<gene>
    <name evidence="8" type="ORF">G4L39_00730</name>
</gene>
<keyword evidence="6" id="KW-0456">Lyase</keyword>
<sequence length="293" mass="32061">MNGELQASLVELIRRTSAEMPDDVARAIVAALEREQKGTIAESAMKIIQANIELARRKSQPICQDTGSILFYVDCPVGYDQIAFEETAREAVKLATRKGYLRQNSVDSLTGKNDGTNVGPGSPTLHFHQHRSPDVYVRLILKGGGCENVGAQYSLPDERLGANRDLAGCRKVILDAVLQAQGKGCGPGVLGVCIGGDRATGYEFSKQQFLRRLDDRNPNPVLDELEQDIVRTANELGIGPMGFGGWTTLLGAKICAVNRLPASFFVSVSYMCWAFRRQGVKLDAQGRIVEWLY</sequence>
<keyword evidence="3" id="KW-0479">Metal-binding</keyword>
<name>A0A6M1RRJ8_9BACT</name>
<dbReference type="GO" id="GO:0046872">
    <property type="term" value="F:metal ion binding"/>
    <property type="evidence" value="ECO:0007669"/>
    <property type="project" value="UniProtKB-KW"/>
</dbReference>
<dbReference type="EMBL" id="JAAKYA010000006">
    <property type="protein sequence ID" value="NGO37931.1"/>
    <property type="molecule type" value="Genomic_DNA"/>
</dbReference>
<keyword evidence="4" id="KW-0408">Iron</keyword>
<dbReference type="Proteomes" id="UP000477311">
    <property type="component" value="Unassembled WGS sequence"/>
</dbReference>
<dbReference type="GO" id="GO:0016829">
    <property type="term" value="F:lyase activity"/>
    <property type="evidence" value="ECO:0007669"/>
    <property type="project" value="UniProtKB-KW"/>
</dbReference>
<organism evidence="8 9">
    <name type="scientific">Limisphaera ngatamarikiensis</name>
    <dbReference type="NCBI Taxonomy" id="1324935"/>
    <lineage>
        <taxon>Bacteria</taxon>
        <taxon>Pseudomonadati</taxon>
        <taxon>Verrucomicrobiota</taxon>
        <taxon>Verrucomicrobiia</taxon>
        <taxon>Limisphaerales</taxon>
        <taxon>Limisphaeraceae</taxon>
        <taxon>Limisphaera</taxon>
    </lineage>
</organism>
<evidence type="ECO:0000256" key="4">
    <source>
        <dbReference type="ARBA" id="ARBA00023004"/>
    </source>
</evidence>
<keyword evidence="2" id="KW-0004">4Fe-4S</keyword>
<reference evidence="8 9" key="1">
    <citation type="submission" date="2020-02" db="EMBL/GenBank/DDBJ databases">
        <title>Draft genome sequence of Limisphaera ngatamarikiensis NGM72.4T, a thermophilic Verrucomicrobia grouped in subdivision 3.</title>
        <authorList>
            <person name="Carere C.R."/>
            <person name="Steen J."/>
            <person name="Hugenholtz P."/>
            <person name="Stott M.B."/>
        </authorList>
    </citation>
    <scope>NUCLEOTIDE SEQUENCE [LARGE SCALE GENOMIC DNA]</scope>
    <source>
        <strain evidence="8 9">NGM72.4</strain>
    </source>
</reference>
<keyword evidence="5" id="KW-0411">Iron-sulfur</keyword>
<evidence type="ECO:0000259" key="7">
    <source>
        <dbReference type="Pfam" id="PF05681"/>
    </source>
</evidence>
<comment type="caution">
    <text evidence="8">The sequence shown here is derived from an EMBL/GenBank/DDBJ whole genome shotgun (WGS) entry which is preliminary data.</text>
</comment>
<dbReference type="NCBIfam" id="TIGR00722">
    <property type="entry name" value="ttdA_fumA_fumB"/>
    <property type="match status" value="1"/>
</dbReference>
<dbReference type="RefSeq" id="WP_165105182.1">
    <property type="nucleotide sequence ID" value="NZ_JAAKYA010000006.1"/>
</dbReference>
<evidence type="ECO:0000256" key="2">
    <source>
        <dbReference type="ARBA" id="ARBA00022485"/>
    </source>
</evidence>
<comment type="similarity">
    <text evidence="1">Belongs to the class-I fumarase family.</text>
</comment>
<dbReference type="InterPro" id="IPR004646">
    <property type="entry name" value="Fe-S_hydro-lyase_TtdA-typ_cat"/>
</dbReference>
<protein>
    <submittedName>
        <fullName evidence="8">Fumarate hydratase</fullName>
    </submittedName>
</protein>
<evidence type="ECO:0000256" key="5">
    <source>
        <dbReference type="ARBA" id="ARBA00023014"/>
    </source>
</evidence>
<dbReference type="GO" id="GO:0051539">
    <property type="term" value="F:4 iron, 4 sulfur cluster binding"/>
    <property type="evidence" value="ECO:0007669"/>
    <property type="project" value="UniProtKB-KW"/>
</dbReference>
<dbReference type="Pfam" id="PF05681">
    <property type="entry name" value="Fumerase"/>
    <property type="match status" value="1"/>
</dbReference>
<proteinExistence type="inferred from homology"/>
<evidence type="ECO:0000313" key="8">
    <source>
        <dbReference type="EMBL" id="NGO37931.1"/>
    </source>
</evidence>